<feature type="region of interest" description="Disordered" evidence="1">
    <location>
        <begin position="88"/>
        <end position="109"/>
    </location>
</feature>
<feature type="region of interest" description="Disordered" evidence="1">
    <location>
        <begin position="1"/>
        <end position="33"/>
    </location>
</feature>
<name>A0AA39RCH4_ACESA</name>
<accession>A0AA39RCH4</accession>
<evidence type="ECO:0000256" key="1">
    <source>
        <dbReference type="SAM" id="MobiDB-lite"/>
    </source>
</evidence>
<keyword evidence="3" id="KW-1185">Reference proteome</keyword>
<reference evidence="2" key="1">
    <citation type="journal article" date="2022" name="Plant J.">
        <title>Strategies of tolerance reflected in two North American maple genomes.</title>
        <authorList>
            <person name="McEvoy S.L."/>
            <person name="Sezen U.U."/>
            <person name="Trouern-Trend A."/>
            <person name="McMahon S.M."/>
            <person name="Schaberg P.G."/>
            <person name="Yang J."/>
            <person name="Wegrzyn J.L."/>
            <person name="Swenson N.G."/>
        </authorList>
    </citation>
    <scope>NUCLEOTIDE SEQUENCE</scope>
    <source>
        <strain evidence="2">NS2018</strain>
    </source>
</reference>
<feature type="compositionally biased region" description="Basic and acidic residues" evidence="1">
    <location>
        <begin position="1"/>
        <end position="25"/>
    </location>
</feature>
<gene>
    <name evidence="2" type="ORF">LWI29_006656</name>
</gene>
<dbReference type="EMBL" id="JAUESC010000388">
    <property type="protein sequence ID" value="KAK0570794.1"/>
    <property type="molecule type" value="Genomic_DNA"/>
</dbReference>
<feature type="compositionally biased region" description="Basic and acidic residues" evidence="1">
    <location>
        <begin position="138"/>
        <end position="147"/>
    </location>
</feature>
<reference evidence="2" key="2">
    <citation type="submission" date="2023-06" db="EMBL/GenBank/DDBJ databases">
        <authorList>
            <person name="Swenson N.G."/>
            <person name="Wegrzyn J.L."/>
            <person name="Mcevoy S.L."/>
        </authorList>
    </citation>
    <scope>NUCLEOTIDE SEQUENCE</scope>
    <source>
        <strain evidence="2">NS2018</strain>
        <tissue evidence="2">Leaf</tissue>
    </source>
</reference>
<sequence>MEELDSGEKKHGRVSEKFGRLEESCGRASGEFGRLEESRHLVSRSGCMEAALDPMSEEIVIGHGKDTHCGSRLSPTSKKLLVDLNGDSNMSGKTNGPGEGSENIYRNGPKESCGRASGEFGRLEESRHLCLEGKHKVEPKSDLGEKPGKRKGGILSIGERKREKEEFKSLETGVTKEDLQVPICDGNSMEIEKWGGDTDCLMDVNKKMEAVGSTSEKDGVSGIGNVVTLGMVSNFSMEDDQLLLLVGRSLPAYRT</sequence>
<proteinExistence type="predicted"/>
<dbReference type="AlphaFoldDB" id="A0AA39RCH4"/>
<comment type="caution">
    <text evidence="2">The sequence shown here is derived from an EMBL/GenBank/DDBJ whole genome shotgun (WGS) entry which is preliminary data.</text>
</comment>
<organism evidence="2 3">
    <name type="scientific">Acer saccharum</name>
    <name type="common">Sugar maple</name>
    <dbReference type="NCBI Taxonomy" id="4024"/>
    <lineage>
        <taxon>Eukaryota</taxon>
        <taxon>Viridiplantae</taxon>
        <taxon>Streptophyta</taxon>
        <taxon>Embryophyta</taxon>
        <taxon>Tracheophyta</taxon>
        <taxon>Spermatophyta</taxon>
        <taxon>Magnoliopsida</taxon>
        <taxon>eudicotyledons</taxon>
        <taxon>Gunneridae</taxon>
        <taxon>Pentapetalae</taxon>
        <taxon>rosids</taxon>
        <taxon>malvids</taxon>
        <taxon>Sapindales</taxon>
        <taxon>Sapindaceae</taxon>
        <taxon>Hippocastanoideae</taxon>
        <taxon>Acereae</taxon>
        <taxon>Acer</taxon>
    </lineage>
</organism>
<evidence type="ECO:0000313" key="3">
    <source>
        <dbReference type="Proteomes" id="UP001168877"/>
    </source>
</evidence>
<evidence type="ECO:0000313" key="2">
    <source>
        <dbReference type="EMBL" id="KAK0570794.1"/>
    </source>
</evidence>
<dbReference type="Proteomes" id="UP001168877">
    <property type="component" value="Unassembled WGS sequence"/>
</dbReference>
<feature type="region of interest" description="Disordered" evidence="1">
    <location>
        <begin position="138"/>
        <end position="160"/>
    </location>
</feature>
<protein>
    <submittedName>
        <fullName evidence="2">Uncharacterized protein</fullName>
    </submittedName>
</protein>